<dbReference type="Proteomes" id="UP000077013">
    <property type="component" value="Unassembled WGS sequence"/>
</dbReference>
<dbReference type="OrthoDB" id="583431at2"/>
<organism evidence="1 2">
    <name type="scientific">Cochleicola gelatinilyticus</name>
    <dbReference type="NCBI Taxonomy" id="1763537"/>
    <lineage>
        <taxon>Bacteria</taxon>
        <taxon>Pseudomonadati</taxon>
        <taxon>Bacteroidota</taxon>
        <taxon>Flavobacteriia</taxon>
        <taxon>Flavobacteriales</taxon>
        <taxon>Flavobacteriaceae</taxon>
        <taxon>Cochleicola</taxon>
    </lineage>
</organism>
<evidence type="ECO:0000313" key="2">
    <source>
        <dbReference type="Proteomes" id="UP000077013"/>
    </source>
</evidence>
<sequence>MVPATTIDEVISQLDSIIASETLKGSTMAFFPVLYRKVTLRIKEGIAKNEFENNVRMEKLDVLFANRYIEAYHQYNSGLTLSESWKAAFNAAKENVFLIMQHLLLGINAHINLDLGVAVAKTVGEHGDLADFEKDFNTINEILGSMVDDVQQRIGKVSPMFFLLEKVGKGREDKVVTFSINIARDGAWLFANQYHISPRKDTELSERDRCIALVAQKLTTTKSRVLRFTIRSIRFFETKNVAKVIATLNS</sequence>
<dbReference type="AlphaFoldDB" id="A0A167J895"/>
<reference evidence="1 2" key="1">
    <citation type="submission" date="2016-02" db="EMBL/GenBank/DDBJ databases">
        <title>Ulvibacter sp. LPB0005, isolated from Thais luteostoma.</title>
        <authorList>
            <person name="Shin S.-K."/>
            <person name="Yi H."/>
        </authorList>
    </citation>
    <scope>NUCLEOTIDE SEQUENCE [LARGE SCALE GENOMIC DNA]</scope>
    <source>
        <strain evidence="1 2">LPB0005</strain>
    </source>
</reference>
<dbReference type="InterPro" id="IPR046037">
    <property type="entry name" value="DUF5995"/>
</dbReference>
<gene>
    <name evidence="1" type="ORF">ULVI_06710</name>
</gene>
<accession>A0A167J895</accession>
<evidence type="ECO:0000313" key="1">
    <source>
        <dbReference type="EMBL" id="OAB80421.1"/>
    </source>
</evidence>
<keyword evidence="2" id="KW-1185">Reference proteome</keyword>
<dbReference type="RefSeq" id="WP_068590983.1">
    <property type="nucleotide sequence ID" value="NZ_LRXL01000026.1"/>
</dbReference>
<dbReference type="STRING" id="1763537.ULVI_06710"/>
<comment type="caution">
    <text evidence="1">The sequence shown here is derived from an EMBL/GenBank/DDBJ whole genome shotgun (WGS) entry which is preliminary data.</text>
</comment>
<dbReference type="EMBL" id="LRXL01000026">
    <property type="protein sequence ID" value="OAB80421.1"/>
    <property type="molecule type" value="Genomic_DNA"/>
</dbReference>
<protein>
    <submittedName>
        <fullName evidence="1">Uncharacterized protein</fullName>
    </submittedName>
</protein>
<dbReference type="Pfam" id="PF19458">
    <property type="entry name" value="DUF5995"/>
    <property type="match status" value="1"/>
</dbReference>
<proteinExistence type="predicted"/>
<name>A0A167J895_9FLAO</name>